<keyword evidence="2" id="KW-0808">Transferase</keyword>
<dbReference type="PANTHER" id="PTHR11926:SF1412">
    <property type="entry name" value="UDP-GLYCOSYLTRANSFERASE 83A1-LIKE"/>
    <property type="match status" value="1"/>
</dbReference>
<protein>
    <submittedName>
        <fullName evidence="3">Uncharacterized protein</fullName>
    </submittedName>
</protein>
<dbReference type="GO" id="GO:0080044">
    <property type="term" value="F:quercetin 7-O-glucosyltransferase activity"/>
    <property type="evidence" value="ECO:0007669"/>
    <property type="project" value="TreeGrafter"/>
</dbReference>
<dbReference type="FunFam" id="3.40.50.2000:FF:000061">
    <property type="entry name" value="UDP-glycosyltransferase 83A1"/>
    <property type="match status" value="1"/>
</dbReference>
<dbReference type="CDD" id="cd03784">
    <property type="entry name" value="GT1_Gtf-like"/>
    <property type="match status" value="1"/>
</dbReference>
<evidence type="ECO:0000256" key="2">
    <source>
        <dbReference type="ARBA" id="ARBA00022679"/>
    </source>
</evidence>
<organism evidence="3 4">
    <name type="scientific">Vanilla planifolia</name>
    <name type="common">Vanilla</name>
    <dbReference type="NCBI Taxonomy" id="51239"/>
    <lineage>
        <taxon>Eukaryota</taxon>
        <taxon>Viridiplantae</taxon>
        <taxon>Streptophyta</taxon>
        <taxon>Embryophyta</taxon>
        <taxon>Tracheophyta</taxon>
        <taxon>Spermatophyta</taxon>
        <taxon>Magnoliopsida</taxon>
        <taxon>Liliopsida</taxon>
        <taxon>Asparagales</taxon>
        <taxon>Orchidaceae</taxon>
        <taxon>Vanilloideae</taxon>
        <taxon>Vanilleae</taxon>
        <taxon>Vanilla</taxon>
    </lineage>
</organism>
<dbReference type="Gene3D" id="3.40.50.2000">
    <property type="entry name" value="Glycogen Phosphorylase B"/>
    <property type="match status" value="2"/>
</dbReference>
<sequence>MASTHALVLPYPAQSHVMSLLEFSYCLLDRGFRVTFVVTEVQHGRLLATLVKEHGGRLPAGLRLASIPDGLGPGENRNDLGRLTEGIMSVMVASLEELIVGSSASDEERFTCLVADQSMAWALNVAKKTDLRCTAFFPASALVLAANFSIPKLIADGVIDEEGVPKKPEKFRLSPEAPPMDPSLLCWNCFEDSKTRQRIFDYIVNNNEALLDAELVACNTFHDLEEPIFRYAPNIVPIGPLKFGSRPDNTVGNFWLHDTTCIEWLDRQQSGSVIYVAFGSFTIMSQIQFEELALGLELTGRPFLWVVRPDLTDDTTDEMYPPGFAKRVSGRGKMVGWSPQQKVLAHPSIACFISHCGWNSTLDGVKNGVPFLCWPYFADQFFNQTYVCDVWRVGLSMLVDKDGVYGREEIRSKVEELLGDEEIKLNSMALKEKACQSVEKGGSSFENLDRFVDAIKEM</sequence>
<dbReference type="EMBL" id="JADCNM010000002">
    <property type="protein sequence ID" value="KAG0494776.1"/>
    <property type="molecule type" value="Genomic_DNA"/>
</dbReference>
<dbReference type="PANTHER" id="PTHR11926">
    <property type="entry name" value="GLUCOSYL/GLUCURONOSYL TRANSFERASES"/>
    <property type="match status" value="1"/>
</dbReference>
<comment type="similarity">
    <text evidence="1">Belongs to the UDP-glycosyltransferase family.</text>
</comment>
<dbReference type="SUPFAM" id="SSF53756">
    <property type="entry name" value="UDP-Glycosyltransferase/glycogen phosphorylase"/>
    <property type="match status" value="1"/>
</dbReference>
<dbReference type="GO" id="GO:0080043">
    <property type="term" value="F:quercetin 3-O-glucosyltransferase activity"/>
    <property type="evidence" value="ECO:0007669"/>
    <property type="project" value="TreeGrafter"/>
</dbReference>
<accession>A0A835RU97</accession>
<dbReference type="InterPro" id="IPR002213">
    <property type="entry name" value="UDP_glucos_trans"/>
</dbReference>
<dbReference type="OrthoDB" id="5835829at2759"/>
<evidence type="ECO:0000313" key="4">
    <source>
        <dbReference type="Proteomes" id="UP000639772"/>
    </source>
</evidence>
<gene>
    <name evidence="3" type="ORF">HPP92_005770</name>
</gene>
<proteinExistence type="inferred from homology"/>
<dbReference type="AlphaFoldDB" id="A0A835RU97"/>
<dbReference type="FunFam" id="3.40.50.2000:FF:000108">
    <property type="entry name" value="UDP-glycosyltransferase 83A1"/>
    <property type="match status" value="1"/>
</dbReference>
<comment type="caution">
    <text evidence="3">The sequence shown here is derived from an EMBL/GenBank/DDBJ whole genome shotgun (WGS) entry which is preliminary data.</text>
</comment>
<evidence type="ECO:0000256" key="1">
    <source>
        <dbReference type="ARBA" id="ARBA00009995"/>
    </source>
</evidence>
<evidence type="ECO:0000313" key="3">
    <source>
        <dbReference type="EMBL" id="KAG0494776.1"/>
    </source>
</evidence>
<name>A0A835RU97_VANPL</name>
<dbReference type="Pfam" id="PF00201">
    <property type="entry name" value="UDPGT"/>
    <property type="match status" value="1"/>
</dbReference>
<reference evidence="3 4" key="1">
    <citation type="journal article" date="2020" name="Nat. Food">
        <title>A phased Vanilla planifolia genome enables genetic improvement of flavour and production.</title>
        <authorList>
            <person name="Hasing T."/>
            <person name="Tang H."/>
            <person name="Brym M."/>
            <person name="Khazi F."/>
            <person name="Huang T."/>
            <person name="Chambers A.H."/>
        </authorList>
    </citation>
    <scope>NUCLEOTIDE SEQUENCE [LARGE SCALE GENOMIC DNA]</scope>
    <source>
        <tissue evidence="3">Leaf</tissue>
    </source>
</reference>
<dbReference type="Proteomes" id="UP000639772">
    <property type="component" value="Unassembled WGS sequence"/>
</dbReference>